<reference evidence="2 3" key="1">
    <citation type="submission" date="2019-10" db="EMBL/GenBank/DDBJ databases">
        <title>Draft Genome Sequence of the Caffeine Degrading Methylotroph Methylorubrum populi PINKEL.</title>
        <authorList>
            <person name="Dawson S.C."/>
            <person name="Zhang X."/>
            <person name="Wright M.E."/>
            <person name="Sharma G."/>
            <person name="Langner J.T."/>
            <person name="Ditty J.L."/>
            <person name="Subuyuj G.A."/>
        </authorList>
    </citation>
    <scope>NUCLEOTIDE SEQUENCE [LARGE SCALE GENOMIC DNA]</scope>
    <source>
        <strain evidence="2 3">Pinkel</strain>
    </source>
</reference>
<feature type="region of interest" description="Disordered" evidence="1">
    <location>
        <begin position="128"/>
        <end position="158"/>
    </location>
</feature>
<evidence type="ECO:0000256" key="1">
    <source>
        <dbReference type="SAM" id="MobiDB-lite"/>
    </source>
</evidence>
<comment type="caution">
    <text evidence="2">The sequence shown here is derived from an EMBL/GenBank/DDBJ whole genome shotgun (WGS) entry which is preliminary data.</text>
</comment>
<dbReference type="AlphaFoldDB" id="A0A833IZI5"/>
<dbReference type="EMBL" id="WEKV01000028">
    <property type="protein sequence ID" value="KAB7781850.1"/>
    <property type="molecule type" value="Genomic_DNA"/>
</dbReference>
<dbReference type="Proteomes" id="UP000469949">
    <property type="component" value="Unassembled WGS sequence"/>
</dbReference>
<protein>
    <submittedName>
        <fullName evidence="2">Uncharacterized protein</fullName>
    </submittedName>
</protein>
<gene>
    <name evidence="2" type="ORF">F8B43_5703</name>
</gene>
<sequence length="158" mass="17802">MHAETQMREDAAKFLAKLGCEITCSFAGRDGGSYSVGRIGEYACFLPTTWPREEYVLEWVHAHREQVRRGVLGEPVEFHLFLEFALERAADRSGGDWHLFVAAVGNDLDQVRREASEATDDEILDLLDEIDEMSGGSPDDVLERTRRALRRPRPAPGI</sequence>
<name>A0A833IZI5_9HYPH</name>
<proteinExistence type="predicted"/>
<evidence type="ECO:0000313" key="3">
    <source>
        <dbReference type="Proteomes" id="UP000469949"/>
    </source>
</evidence>
<evidence type="ECO:0000313" key="2">
    <source>
        <dbReference type="EMBL" id="KAB7781850.1"/>
    </source>
</evidence>
<feature type="compositionally biased region" description="Basic residues" evidence="1">
    <location>
        <begin position="147"/>
        <end position="158"/>
    </location>
</feature>
<organism evidence="2 3">
    <name type="scientific">Methylorubrum populi</name>
    <dbReference type="NCBI Taxonomy" id="223967"/>
    <lineage>
        <taxon>Bacteria</taxon>
        <taxon>Pseudomonadati</taxon>
        <taxon>Pseudomonadota</taxon>
        <taxon>Alphaproteobacteria</taxon>
        <taxon>Hyphomicrobiales</taxon>
        <taxon>Methylobacteriaceae</taxon>
        <taxon>Methylorubrum</taxon>
    </lineage>
</organism>
<accession>A0A833IZI5</accession>